<comment type="caution">
    <text evidence="1">The sequence shown here is derived from an EMBL/GenBank/DDBJ whole genome shotgun (WGS) entry which is preliminary data.</text>
</comment>
<accession>A0ABX3D752</accession>
<reference evidence="1 2" key="1">
    <citation type="submission" date="2016-09" db="EMBL/GenBank/DDBJ databases">
        <title>Isolation, identification and antibiotic sensitivity analysis of bacterial pathogen from juvenile Hippocampus erectus with tail-rotted disease.</title>
        <authorList>
            <person name="Yang Q."/>
        </authorList>
    </citation>
    <scope>NUCLEOTIDE SEQUENCE [LARGE SCALE GENOMIC DNA]</scope>
    <source>
        <strain evidence="1 2">HM-10</strain>
    </source>
</reference>
<name>A0ABX3D752_9VIBR</name>
<evidence type="ECO:0000313" key="1">
    <source>
        <dbReference type="EMBL" id="OHY92615.1"/>
    </source>
</evidence>
<gene>
    <name evidence="1" type="ORF">BI375_03935</name>
</gene>
<evidence type="ECO:0000313" key="2">
    <source>
        <dbReference type="Proteomes" id="UP000180133"/>
    </source>
</evidence>
<dbReference type="RefSeq" id="WP_071234548.1">
    <property type="nucleotide sequence ID" value="NZ_KV861316.1"/>
</dbReference>
<dbReference type="Proteomes" id="UP000180133">
    <property type="component" value="Unassembled WGS sequence"/>
</dbReference>
<keyword evidence="2" id="KW-1185">Reference proteome</keyword>
<organism evidence="1 2">
    <name type="scientific">Vibrio rotiferianus</name>
    <dbReference type="NCBI Taxonomy" id="190895"/>
    <lineage>
        <taxon>Bacteria</taxon>
        <taxon>Pseudomonadati</taxon>
        <taxon>Pseudomonadota</taxon>
        <taxon>Gammaproteobacteria</taxon>
        <taxon>Vibrionales</taxon>
        <taxon>Vibrionaceae</taxon>
        <taxon>Vibrio</taxon>
    </lineage>
</organism>
<dbReference type="EMBL" id="MKFT01000012">
    <property type="protein sequence ID" value="OHY92615.1"/>
    <property type="molecule type" value="Genomic_DNA"/>
</dbReference>
<sequence>MIKVKLYKAENEISESTIRERLLQKQYSDEKGFGFDIIDDDKDLLVQFIQRTIRKQEFELPDGEMSEIETVSYTKVKFGIRFKTKLALYAINPPRSMKLPFEMIHTVFGEESGLKPVDIELKTLIEIFGSQFDLLLKSMSLSNIHCDAFTLAKTKVASTRDISPYYIDNFKKTPAVIDTVHMVVNGIDTELSRTGRFRVSEANLPSLILMLEHSFQ</sequence>
<protein>
    <submittedName>
        <fullName evidence="1">Uncharacterized protein</fullName>
    </submittedName>
</protein>
<proteinExistence type="predicted"/>